<comment type="caution">
    <text evidence="6">Lacks conserved residue(s) required for the propagation of feature annotation.</text>
</comment>
<comment type="function">
    <text evidence="6">Specifically methylates the N7 position of a guanine in 16S rRNA.</text>
</comment>
<dbReference type="HOGENOM" id="CLU_065341_2_2_0"/>
<dbReference type="AlphaFoldDB" id="D9SAL4"/>
<name>D9SAL4_FIBSS</name>
<dbReference type="KEGG" id="fsc:FSU_1571"/>
<dbReference type="Gene3D" id="3.40.50.150">
    <property type="entry name" value="Vaccinia Virus protein VP39"/>
    <property type="match status" value="1"/>
</dbReference>
<dbReference type="PATRIC" id="fig|59374.8.peg.1512"/>
<proteinExistence type="inferred from homology"/>
<evidence type="ECO:0000256" key="2">
    <source>
        <dbReference type="ARBA" id="ARBA00022552"/>
    </source>
</evidence>
<keyword evidence="1 6" id="KW-0963">Cytoplasm</keyword>
<dbReference type="PANTHER" id="PTHR31760:SF0">
    <property type="entry name" value="S-ADENOSYL-L-METHIONINE-DEPENDENT METHYLTRANSFERASES SUPERFAMILY PROTEIN"/>
    <property type="match status" value="1"/>
</dbReference>
<evidence type="ECO:0000313" key="7">
    <source>
        <dbReference type="EMBL" id="ADL27345.1"/>
    </source>
</evidence>
<sequence>MKNFSNFWGMANSSWSKNSKPRSGASALGKDFIPHMKAPRTEFPLFNGKRVTPSLAGLDKLLHYYGVELQQDTLKQIWEFHQLLRANNDDQDLTRLNAFETMVERHYADCTLINAYVPKWPARMIDVGSGAGFPGIPLKIVNPSIRLTLCEPRPNRINFLNMVIEKMGLKGIDVFGHKVTSRSMTIPVDGVISRAFELMEKTLPRIANSLKVGGRVYFMKGPAVADELKTFYPEDFGYKFVGKHFYTIPNSTQDRALIILEREE</sequence>
<comment type="similarity">
    <text evidence="6">Belongs to the methyltransferase superfamily. RNA methyltransferase RsmG family.</text>
</comment>
<accession>D9SAL4</accession>
<evidence type="ECO:0000256" key="3">
    <source>
        <dbReference type="ARBA" id="ARBA00022603"/>
    </source>
</evidence>
<gene>
    <name evidence="6" type="primary">rsmG</name>
    <name evidence="7" type="ordered locus">FSU_1571</name>
</gene>
<keyword evidence="2 6" id="KW-0698">rRNA processing</keyword>
<dbReference type="InterPro" id="IPR029063">
    <property type="entry name" value="SAM-dependent_MTases_sf"/>
</dbReference>
<dbReference type="PANTHER" id="PTHR31760">
    <property type="entry name" value="S-ADENOSYL-L-METHIONINE-DEPENDENT METHYLTRANSFERASES SUPERFAMILY PROTEIN"/>
    <property type="match status" value="1"/>
</dbReference>
<feature type="binding site" evidence="6">
    <location>
        <position position="128"/>
    </location>
    <ligand>
        <name>S-adenosyl-L-methionine</name>
        <dbReference type="ChEBI" id="CHEBI:59789"/>
    </ligand>
</feature>
<keyword evidence="4 6" id="KW-0808">Transferase</keyword>
<evidence type="ECO:0000313" key="8">
    <source>
        <dbReference type="Proteomes" id="UP000000517"/>
    </source>
</evidence>
<dbReference type="GO" id="GO:0005829">
    <property type="term" value="C:cytosol"/>
    <property type="evidence" value="ECO:0007669"/>
    <property type="project" value="TreeGrafter"/>
</dbReference>
<evidence type="ECO:0000256" key="4">
    <source>
        <dbReference type="ARBA" id="ARBA00022679"/>
    </source>
</evidence>
<dbReference type="EMBL" id="CP002158">
    <property type="protein sequence ID" value="ADL27345.1"/>
    <property type="molecule type" value="Genomic_DNA"/>
</dbReference>
<dbReference type="HAMAP" id="MF_00074">
    <property type="entry name" value="16SrRNA_methyltr_G"/>
    <property type="match status" value="1"/>
</dbReference>
<feature type="binding site" evidence="6">
    <location>
        <position position="133"/>
    </location>
    <ligand>
        <name>S-adenosyl-L-methionine</name>
        <dbReference type="ChEBI" id="CHEBI:59789"/>
    </ligand>
</feature>
<organism evidence="7 8">
    <name type="scientific">Fibrobacter succinogenes (strain ATCC 19169 / S85)</name>
    <dbReference type="NCBI Taxonomy" id="59374"/>
    <lineage>
        <taxon>Bacteria</taxon>
        <taxon>Pseudomonadati</taxon>
        <taxon>Fibrobacterota</taxon>
        <taxon>Fibrobacteria</taxon>
        <taxon>Fibrobacterales</taxon>
        <taxon>Fibrobacteraceae</taxon>
        <taxon>Fibrobacter</taxon>
    </lineage>
</organism>
<dbReference type="CDD" id="cd02440">
    <property type="entry name" value="AdoMet_MTases"/>
    <property type="match status" value="1"/>
</dbReference>
<dbReference type="Proteomes" id="UP000000517">
    <property type="component" value="Chromosome"/>
</dbReference>
<dbReference type="eggNOG" id="COG0357">
    <property type="taxonomic scope" value="Bacteria"/>
</dbReference>
<dbReference type="GO" id="GO:0070043">
    <property type="term" value="F:rRNA (guanine-N7-)-methyltransferase activity"/>
    <property type="evidence" value="ECO:0007669"/>
    <property type="project" value="UniProtKB-UniRule"/>
</dbReference>
<reference evidence="8" key="1">
    <citation type="submission" date="2010-08" db="EMBL/GenBank/DDBJ databases">
        <title>Complete sequence of Fibrobacter succinogenes subsp. succinogenes S85.</title>
        <authorList>
            <person name="Durkin A.S."/>
            <person name="Nelson K.E."/>
            <person name="Morrison M."/>
            <person name="Forsberg C.W."/>
            <person name="Wilson D.B."/>
            <person name="Russell J.B."/>
            <person name="Cann I.K.O."/>
            <person name="Mackie R.I."/>
            <person name="White B.A."/>
        </authorList>
    </citation>
    <scope>NUCLEOTIDE SEQUENCE [LARGE SCALE GENOMIC DNA]</scope>
    <source>
        <strain evidence="8">ATCC 19169 / S85</strain>
    </source>
</reference>
<feature type="binding site" evidence="6">
    <location>
        <position position="194"/>
    </location>
    <ligand>
        <name>S-adenosyl-L-methionine</name>
        <dbReference type="ChEBI" id="CHEBI:59789"/>
    </ligand>
</feature>
<evidence type="ECO:0000256" key="1">
    <source>
        <dbReference type="ARBA" id="ARBA00022490"/>
    </source>
</evidence>
<evidence type="ECO:0000256" key="6">
    <source>
        <dbReference type="HAMAP-Rule" id="MF_00074"/>
    </source>
</evidence>
<comment type="subcellular location">
    <subcellularLocation>
        <location evidence="6">Cytoplasm</location>
    </subcellularLocation>
</comment>
<evidence type="ECO:0000256" key="5">
    <source>
        <dbReference type="ARBA" id="ARBA00022691"/>
    </source>
</evidence>
<keyword evidence="5 6" id="KW-0949">S-adenosyl-L-methionine</keyword>
<dbReference type="NCBIfam" id="TIGR00138">
    <property type="entry name" value="rsmG_gidB"/>
    <property type="match status" value="1"/>
</dbReference>
<dbReference type="Pfam" id="PF02527">
    <property type="entry name" value="GidB"/>
    <property type="match status" value="1"/>
</dbReference>
<dbReference type="STRING" id="59374.FSU_1571"/>
<protein>
    <recommendedName>
        <fullName evidence="6">Ribosomal RNA small subunit methyltransferase G</fullName>
        <ecNumber evidence="6">2.1.1.-</ecNumber>
    </recommendedName>
    <alternativeName>
        <fullName evidence="6">16S rRNA 7-methylguanosine methyltransferase</fullName>
        <shortName evidence="6">16S rRNA m7G methyltransferase</shortName>
    </alternativeName>
</protein>
<dbReference type="InterPro" id="IPR003682">
    <property type="entry name" value="rRNA_ssu_MeTfrase_G"/>
</dbReference>
<keyword evidence="3 6" id="KW-0489">Methyltransferase</keyword>
<dbReference type="EC" id="2.1.1.-" evidence="6"/>
<dbReference type="SUPFAM" id="SSF53335">
    <property type="entry name" value="S-adenosyl-L-methionine-dependent methyltransferases"/>
    <property type="match status" value="1"/>
</dbReference>